<evidence type="ECO:0000256" key="6">
    <source>
        <dbReference type="ARBA" id="ARBA00023002"/>
    </source>
</evidence>
<dbReference type="AlphaFoldDB" id="A0A1E3B272"/>
<comment type="subcellular location">
    <subcellularLocation>
        <location evidence="2">Membrane</location>
    </subcellularLocation>
</comment>
<dbReference type="SUPFAM" id="SSF55856">
    <property type="entry name" value="Cytochrome b5-like heme/steroid binding domain"/>
    <property type="match status" value="1"/>
</dbReference>
<comment type="cofactor">
    <cofactor evidence="1 8">
        <name>FAD</name>
        <dbReference type="ChEBI" id="CHEBI:57692"/>
    </cofactor>
</comment>
<name>A0A1E3B272_ASPCR</name>
<comment type="similarity">
    <text evidence="3">Belongs to the flavoprotein pyridine nucleotide cytochrome reductase family.</text>
</comment>
<dbReference type="PANTHER" id="PTHR19370:SF185">
    <property type="entry name" value="NADH-CYTOCHROME B5 REDUCTASE"/>
    <property type="match status" value="1"/>
</dbReference>
<feature type="binding site" evidence="8">
    <location>
        <position position="134"/>
    </location>
    <ligand>
        <name>FAD</name>
        <dbReference type="ChEBI" id="CHEBI:57692"/>
    </ligand>
</feature>
<reference evidence="11 12" key="1">
    <citation type="journal article" date="2016" name="BMC Genomics">
        <title>Comparative genomic and transcriptomic analyses of the Fuzhuan brick tea-fermentation fungus Aspergillus cristatus.</title>
        <authorList>
            <person name="Ge Y."/>
            <person name="Wang Y."/>
            <person name="Liu Y."/>
            <person name="Tan Y."/>
            <person name="Ren X."/>
            <person name="Zhang X."/>
            <person name="Hyde K.D."/>
            <person name="Liu Y."/>
            <person name="Liu Z."/>
        </authorList>
    </citation>
    <scope>NUCLEOTIDE SEQUENCE [LARGE SCALE GENOMIC DNA]</scope>
    <source>
        <strain evidence="11 12">GZAAS20.1005</strain>
    </source>
</reference>
<feature type="binding site" evidence="8">
    <location>
        <position position="153"/>
    </location>
    <ligand>
        <name>FAD</name>
        <dbReference type="ChEBI" id="CHEBI:57692"/>
    </ligand>
</feature>
<feature type="binding site" evidence="8">
    <location>
        <position position="211"/>
    </location>
    <ligand>
        <name>FAD</name>
        <dbReference type="ChEBI" id="CHEBI:57692"/>
    </ligand>
</feature>
<dbReference type="Pfam" id="PF00173">
    <property type="entry name" value="Cyt-b5"/>
    <property type="match status" value="1"/>
</dbReference>
<dbReference type="InterPro" id="IPR017927">
    <property type="entry name" value="FAD-bd_FR_type"/>
</dbReference>
<feature type="region of interest" description="Disordered" evidence="9">
    <location>
        <begin position="54"/>
        <end position="75"/>
    </location>
</feature>
<dbReference type="GO" id="GO:0016491">
    <property type="term" value="F:oxidoreductase activity"/>
    <property type="evidence" value="ECO:0007669"/>
    <property type="project" value="UniProtKB-KW"/>
</dbReference>
<evidence type="ECO:0000256" key="7">
    <source>
        <dbReference type="ARBA" id="ARBA00023136"/>
    </source>
</evidence>
<gene>
    <name evidence="11" type="ORF">SI65_09503</name>
</gene>
<dbReference type="InterPro" id="IPR008333">
    <property type="entry name" value="Cbr1-like_FAD-bd_dom"/>
</dbReference>
<dbReference type="InterPro" id="IPR001199">
    <property type="entry name" value="Cyt_B5-like_heme/steroid-bd"/>
</dbReference>
<dbReference type="InterPro" id="IPR001834">
    <property type="entry name" value="CBR-like"/>
</dbReference>
<dbReference type="GO" id="GO:0016020">
    <property type="term" value="C:membrane"/>
    <property type="evidence" value="ECO:0007669"/>
    <property type="project" value="UniProtKB-SubCell"/>
</dbReference>
<dbReference type="Gene3D" id="3.40.50.80">
    <property type="entry name" value="Nucleotide-binding domain of ferredoxin-NADP reductase (FNR) module"/>
    <property type="match status" value="1"/>
</dbReference>
<dbReference type="Pfam" id="PF00175">
    <property type="entry name" value="NAD_binding_1"/>
    <property type="match status" value="1"/>
</dbReference>
<organism evidence="11 12">
    <name type="scientific">Aspergillus cristatus</name>
    <name type="common">Chinese Fuzhuan brick tea-fermentation fungus</name>
    <name type="synonym">Eurotium cristatum</name>
    <dbReference type="NCBI Taxonomy" id="573508"/>
    <lineage>
        <taxon>Eukaryota</taxon>
        <taxon>Fungi</taxon>
        <taxon>Dikarya</taxon>
        <taxon>Ascomycota</taxon>
        <taxon>Pezizomycotina</taxon>
        <taxon>Eurotiomycetes</taxon>
        <taxon>Eurotiomycetidae</taxon>
        <taxon>Eurotiales</taxon>
        <taxon>Aspergillaceae</taxon>
        <taxon>Aspergillus</taxon>
        <taxon>Aspergillus subgen. Aspergillus</taxon>
    </lineage>
</organism>
<dbReference type="PRINTS" id="PR00406">
    <property type="entry name" value="CYTB5RDTASE"/>
</dbReference>
<evidence type="ECO:0000256" key="5">
    <source>
        <dbReference type="ARBA" id="ARBA00022827"/>
    </source>
</evidence>
<protein>
    <recommendedName>
        <fullName evidence="10">FAD-binding FR-type domain-containing protein</fullName>
    </recommendedName>
</protein>
<dbReference type="InterPro" id="IPR039261">
    <property type="entry name" value="FNR_nucleotide-bd"/>
</dbReference>
<dbReference type="EMBL" id="JXNT01000019">
    <property type="protein sequence ID" value="ODM15008.1"/>
    <property type="molecule type" value="Genomic_DNA"/>
</dbReference>
<feature type="binding site" evidence="8">
    <location>
        <position position="135"/>
    </location>
    <ligand>
        <name>FAD</name>
        <dbReference type="ChEBI" id="CHEBI:57692"/>
    </ligand>
</feature>
<keyword evidence="12" id="KW-1185">Reference proteome</keyword>
<keyword evidence="7" id="KW-0472">Membrane</keyword>
<keyword evidence="5 8" id="KW-0274">FAD</keyword>
<keyword evidence="6" id="KW-0560">Oxidoreductase</keyword>
<dbReference type="VEuPathDB" id="FungiDB:SI65_09503"/>
<dbReference type="SUPFAM" id="SSF52343">
    <property type="entry name" value="Ferredoxin reductase-like, C-terminal NADP-linked domain"/>
    <property type="match status" value="1"/>
</dbReference>
<evidence type="ECO:0000313" key="11">
    <source>
        <dbReference type="EMBL" id="ODM15008.1"/>
    </source>
</evidence>
<dbReference type="Proteomes" id="UP000094569">
    <property type="component" value="Unassembled WGS sequence"/>
</dbReference>
<proteinExistence type="inferred from homology"/>
<dbReference type="Gene3D" id="2.40.30.10">
    <property type="entry name" value="Translation factors"/>
    <property type="match status" value="1"/>
</dbReference>
<dbReference type="STRING" id="573508.A0A1E3B272"/>
<dbReference type="SUPFAM" id="SSF63380">
    <property type="entry name" value="Riboflavin synthase domain-like"/>
    <property type="match status" value="1"/>
</dbReference>
<feature type="binding site" evidence="8">
    <location>
        <position position="133"/>
    </location>
    <ligand>
        <name>FAD</name>
        <dbReference type="ChEBI" id="CHEBI:57692"/>
    </ligand>
</feature>
<feature type="binding site" evidence="8">
    <location>
        <position position="155"/>
    </location>
    <ligand>
        <name>FAD</name>
        <dbReference type="ChEBI" id="CHEBI:57692"/>
    </ligand>
</feature>
<accession>A0A1E3B272</accession>
<dbReference type="PROSITE" id="PS51384">
    <property type="entry name" value="FAD_FR"/>
    <property type="match status" value="1"/>
</dbReference>
<evidence type="ECO:0000313" key="12">
    <source>
        <dbReference type="Proteomes" id="UP000094569"/>
    </source>
</evidence>
<keyword evidence="4 8" id="KW-0285">Flavoprotein</keyword>
<dbReference type="InterPro" id="IPR001433">
    <property type="entry name" value="OxRdtase_FAD/NAD-bd"/>
</dbReference>
<dbReference type="InterPro" id="IPR017938">
    <property type="entry name" value="Riboflavin_synthase-like_b-brl"/>
</dbReference>
<evidence type="ECO:0000256" key="2">
    <source>
        <dbReference type="ARBA" id="ARBA00004370"/>
    </source>
</evidence>
<dbReference type="Pfam" id="PF00970">
    <property type="entry name" value="FAD_binding_6"/>
    <property type="match status" value="1"/>
</dbReference>
<dbReference type="PANTHER" id="PTHR19370">
    <property type="entry name" value="NADH-CYTOCHROME B5 REDUCTASE"/>
    <property type="match status" value="1"/>
</dbReference>
<feature type="binding site" evidence="8">
    <location>
        <position position="168"/>
    </location>
    <ligand>
        <name>FAD</name>
        <dbReference type="ChEBI" id="CHEBI:57692"/>
    </ligand>
</feature>
<sequence>MLSWHPGGKGAILAHAGAVHMDTTEEFESIHANYAQDKLKECIIGKVTQKAMDHMKKDAEQKKAEASQTDKKDPEIALDKHKWTQATLTTKKRLSRDTQLYTFTLPTPAKKLGLSTGQHIQLGFHFEDRLVVRPYTPTRPILDTEDDGSFNLVVKTYSPDENQPGGTMSNILDCLREGEEVEVKVRRNTILRAWAHRFDNVTLILGGSGVTPGYQIIARILKTPDDKMRVKVIDANKSENDILLSSELEDFSKNHCEQFQIAHVLCHPSDKWKDLKGHVNEDIIKEHAFEPAEGNVALLCGPPTMIQKAALPALRDWGYDEDRNLFGFQGSWRLGCTSGVHIYILHSSSLVQS</sequence>
<evidence type="ECO:0000259" key="10">
    <source>
        <dbReference type="PROSITE" id="PS51384"/>
    </source>
</evidence>
<dbReference type="InterPro" id="IPR036400">
    <property type="entry name" value="Cyt_B5-like_heme/steroid_sf"/>
</dbReference>
<dbReference type="OrthoDB" id="432685at2759"/>
<comment type="caution">
    <text evidence="11">The sequence shown here is derived from an EMBL/GenBank/DDBJ whole genome shotgun (WGS) entry which is preliminary data.</text>
</comment>
<evidence type="ECO:0000256" key="9">
    <source>
        <dbReference type="SAM" id="MobiDB-lite"/>
    </source>
</evidence>
<feature type="binding site" evidence="8">
    <location>
        <position position="169"/>
    </location>
    <ligand>
        <name>FAD</name>
        <dbReference type="ChEBI" id="CHEBI:57692"/>
    </ligand>
</feature>
<dbReference type="Gene3D" id="3.10.120.10">
    <property type="entry name" value="Cytochrome b5-like heme/steroid binding domain"/>
    <property type="match status" value="1"/>
</dbReference>
<dbReference type="GO" id="GO:0071949">
    <property type="term" value="F:FAD binding"/>
    <property type="evidence" value="ECO:0007669"/>
    <property type="project" value="TreeGrafter"/>
</dbReference>
<evidence type="ECO:0000256" key="3">
    <source>
        <dbReference type="ARBA" id="ARBA00006105"/>
    </source>
</evidence>
<feature type="domain" description="FAD-binding FR-type" evidence="10">
    <location>
        <begin position="81"/>
        <end position="193"/>
    </location>
</feature>
<dbReference type="CDD" id="cd06183">
    <property type="entry name" value="cyt_b5_reduct_like"/>
    <property type="match status" value="1"/>
</dbReference>
<evidence type="ECO:0000256" key="1">
    <source>
        <dbReference type="ARBA" id="ARBA00001974"/>
    </source>
</evidence>
<evidence type="ECO:0000256" key="8">
    <source>
        <dbReference type="PIRSR" id="PIRSR601834-1"/>
    </source>
</evidence>
<evidence type="ECO:0000256" key="4">
    <source>
        <dbReference type="ARBA" id="ARBA00022630"/>
    </source>
</evidence>